<sequence length="215" mass="23085">MKMQRRPGFDAVWVVPAVFALSLSASGCMLSDDRASLSLQPEVRPALADIDDLDSAALARLAKATAENGGDAVDPVILYRQLSARMPSDPAPRVELGRLLLKRKDIDGADAAFQEALALAPNSVDTRVGSAQILLARHRSDEALRAFEAVLADQPDNVRALNGRGLALDQLGRRDEAQVSYRRALALDPENGVARNNLGLSLALSGNRRDVQAVR</sequence>
<protein>
    <submittedName>
        <fullName evidence="4">Tetratricopeptide repeat protein</fullName>
    </submittedName>
</protein>
<dbReference type="EMBL" id="CP089391">
    <property type="protein sequence ID" value="WBL81373.1"/>
    <property type="molecule type" value="Genomic_DNA"/>
</dbReference>
<feature type="repeat" description="TPR" evidence="3">
    <location>
        <begin position="90"/>
        <end position="123"/>
    </location>
</feature>
<evidence type="ECO:0000313" key="4">
    <source>
        <dbReference type="EMBL" id="WBL81373.1"/>
    </source>
</evidence>
<dbReference type="InterPro" id="IPR011990">
    <property type="entry name" value="TPR-like_helical_dom_sf"/>
</dbReference>
<proteinExistence type="predicted"/>
<dbReference type="Gene3D" id="1.25.40.10">
    <property type="entry name" value="Tetratricopeptide repeat domain"/>
    <property type="match status" value="1"/>
</dbReference>
<name>A0ABY7MSP0_9BRAD</name>
<dbReference type="Pfam" id="PF14559">
    <property type="entry name" value="TPR_19"/>
    <property type="match status" value="1"/>
</dbReference>
<dbReference type="Proteomes" id="UP001179614">
    <property type="component" value="Chromosome"/>
</dbReference>
<accession>A0ABY7MSP0</accession>
<evidence type="ECO:0000256" key="1">
    <source>
        <dbReference type="ARBA" id="ARBA00022737"/>
    </source>
</evidence>
<keyword evidence="2 3" id="KW-0802">TPR repeat</keyword>
<reference evidence="4" key="1">
    <citation type="submission" date="2021-12" db="EMBL/GenBank/DDBJ databases">
        <title>Bradyrhizobium xenonodulans sp. nov.</title>
        <authorList>
            <person name="Claassens R."/>
            <person name="Venter S.N."/>
            <person name="Beukes C.W."/>
            <person name="Stepkowski T."/>
            <person name="Steenkamp E.T."/>
        </authorList>
    </citation>
    <scope>NUCLEOTIDE SEQUENCE</scope>
    <source>
        <strain evidence="4">14AB</strain>
    </source>
</reference>
<dbReference type="PROSITE" id="PS51257">
    <property type="entry name" value="PROKAR_LIPOPROTEIN"/>
    <property type="match status" value="1"/>
</dbReference>
<dbReference type="PROSITE" id="PS50005">
    <property type="entry name" value="TPR"/>
    <property type="match status" value="2"/>
</dbReference>
<dbReference type="InterPro" id="IPR051685">
    <property type="entry name" value="Ycf3/AcsC/BcsC/TPR_MFPF"/>
</dbReference>
<dbReference type="SMART" id="SM00028">
    <property type="entry name" value="TPR"/>
    <property type="match status" value="3"/>
</dbReference>
<feature type="repeat" description="TPR" evidence="3">
    <location>
        <begin position="158"/>
        <end position="191"/>
    </location>
</feature>
<gene>
    <name evidence="4" type="ORF">I3J27_13445</name>
</gene>
<dbReference type="RefSeq" id="WP_270169900.1">
    <property type="nucleotide sequence ID" value="NZ_CP089391.1"/>
</dbReference>
<evidence type="ECO:0000313" key="5">
    <source>
        <dbReference type="Proteomes" id="UP001179614"/>
    </source>
</evidence>
<dbReference type="Pfam" id="PF13432">
    <property type="entry name" value="TPR_16"/>
    <property type="match status" value="1"/>
</dbReference>
<evidence type="ECO:0000256" key="3">
    <source>
        <dbReference type="PROSITE-ProRule" id="PRU00339"/>
    </source>
</evidence>
<dbReference type="PANTHER" id="PTHR44943:SF8">
    <property type="entry name" value="TPR REPEAT-CONTAINING PROTEIN MJ0263"/>
    <property type="match status" value="1"/>
</dbReference>
<dbReference type="InterPro" id="IPR019734">
    <property type="entry name" value="TPR_rpt"/>
</dbReference>
<keyword evidence="1" id="KW-0677">Repeat</keyword>
<dbReference type="SUPFAM" id="SSF48452">
    <property type="entry name" value="TPR-like"/>
    <property type="match status" value="1"/>
</dbReference>
<evidence type="ECO:0000256" key="2">
    <source>
        <dbReference type="ARBA" id="ARBA00022803"/>
    </source>
</evidence>
<dbReference type="PANTHER" id="PTHR44943">
    <property type="entry name" value="CELLULOSE SYNTHASE OPERON PROTEIN C"/>
    <property type="match status" value="1"/>
</dbReference>
<keyword evidence="5" id="KW-1185">Reference proteome</keyword>
<organism evidence="4 5">
    <name type="scientific">Bradyrhizobium xenonodulans</name>
    <dbReference type="NCBI Taxonomy" id="2736875"/>
    <lineage>
        <taxon>Bacteria</taxon>
        <taxon>Pseudomonadati</taxon>
        <taxon>Pseudomonadota</taxon>
        <taxon>Alphaproteobacteria</taxon>
        <taxon>Hyphomicrobiales</taxon>
        <taxon>Nitrobacteraceae</taxon>
        <taxon>Bradyrhizobium</taxon>
    </lineage>
</organism>